<dbReference type="AlphaFoldDB" id="A0A7S3Z7H4"/>
<evidence type="ECO:0000256" key="1">
    <source>
        <dbReference type="SAM" id="Phobius"/>
    </source>
</evidence>
<sequence length="99" mass="11041">MGGLGGLGRSARRYGDVLLGVGALVMTILNVLLLGCCCFHEYSLHKEKTRHQGTDIVLQKKNLRSKTRKAQADINKRVYNYKFKSSRHNSESESKSTGN</sequence>
<evidence type="ECO:0000313" key="2">
    <source>
        <dbReference type="EMBL" id="CAE0674368.1"/>
    </source>
</evidence>
<keyword evidence="1" id="KW-0472">Membrane</keyword>
<proteinExistence type="predicted"/>
<dbReference type="EMBL" id="HBIV01036583">
    <property type="protein sequence ID" value="CAE0674368.1"/>
    <property type="molecule type" value="Transcribed_RNA"/>
</dbReference>
<accession>A0A7S3Z7H4</accession>
<keyword evidence="1" id="KW-0812">Transmembrane</keyword>
<gene>
    <name evidence="2" type="ORF">LGLO00237_LOCUS26142</name>
</gene>
<protein>
    <submittedName>
        <fullName evidence="2">Uncharacterized protein</fullName>
    </submittedName>
</protein>
<reference evidence="2" key="1">
    <citation type="submission" date="2021-01" db="EMBL/GenBank/DDBJ databases">
        <authorList>
            <person name="Corre E."/>
            <person name="Pelletier E."/>
            <person name="Niang G."/>
            <person name="Scheremetjew M."/>
            <person name="Finn R."/>
            <person name="Kale V."/>
            <person name="Holt S."/>
            <person name="Cochrane G."/>
            <person name="Meng A."/>
            <person name="Brown T."/>
            <person name="Cohen L."/>
        </authorList>
    </citation>
    <scope>NUCLEOTIDE SEQUENCE</scope>
    <source>
        <strain evidence="2">CCCM811</strain>
    </source>
</reference>
<feature type="transmembrane region" description="Helical" evidence="1">
    <location>
        <begin position="17"/>
        <end position="40"/>
    </location>
</feature>
<organism evidence="2">
    <name type="scientific">Lotharella globosa</name>
    <dbReference type="NCBI Taxonomy" id="91324"/>
    <lineage>
        <taxon>Eukaryota</taxon>
        <taxon>Sar</taxon>
        <taxon>Rhizaria</taxon>
        <taxon>Cercozoa</taxon>
        <taxon>Chlorarachniophyceae</taxon>
        <taxon>Lotharella</taxon>
    </lineage>
</organism>
<keyword evidence="1" id="KW-1133">Transmembrane helix</keyword>
<name>A0A7S3Z7H4_9EUKA</name>